<keyword evidence="2" id="KW-0732">Signal</keyword>
<comment type="caution">
    <text evidence="4">The sequence shown here is derived from an EMBL/GenBank/DDBJ whole genome shotgun (WGS) entry which is preliminary data.</text>
</comment>
<dbReference type="AlphaFoldDB" id="A0A848FXW1"/>
<dbReference type="InterPro" id="IPR025392">
    <property type="entry name" value="DUF4124"/>
</dbReference>
<proteinExistence type="predicted"/>
<feature type="region of interest" description="Disordered" evidence="1">
    <location>
        <begin position="56"/>
        <end position="76"/>
    </location>
</feature>
<protein>
    <submittedName>
        <fullName evidence="4">DUF4124 domain-containing protein</fullName>
    </submittedName>
</protein>
<feature type="domain" description="DUF4124" evidence="3">
    <location>
        <begin position="30"/>
        <end position="74"/>
    </location>
</feature>
<dbReference type="Proteomes" id="UP000580043">
    <property type="component" value="Unassembled WGS sequence"/>
</dbReference>
<accession>A0A848FXW1</accession>
<dbReference type="EMBL" id="JABBGA010000002">
    <property type="protein sequence ID" value="NML24718.1"/>
    <property type="molecule type" value="Genomic_DNA"/>
</dbReference>
<organism evidence="4 5">
    <name type="scientific">Zoogloea dura</name>
    <dbReference type="NCBI Taxonomy" id="2728840"/>
    <lineage>
        <taxon>Bacteria</taxon>
        <taxon>Pseudomonadati</taxon>
        <taxon>Pseudomonadota</taxon>
        <taxon>Betaproteobacteria</taxon>
        <taxon>Rhodocyclales</taxon>
        <taxon>Zoogloeaceae</taxon>
        <taxon>Zoogloea</taxon>
    </lineage>
</organism>
<reference evidence="4 5" key="1">
    <citation type="submission" date="2020-04" db="EMBL/GenBank/DDBJ databases">
        <title>Zoogloea sp. G-4-1-14 isolated from soil.</title>
        <authorList>
            <person name="Dahal R.H."/>
        </authorList>
    </citation>
    <scope>NUCLEOTIDE SEQUENCE [LARGE SCALE GENOMIC DNA]</scope>
    <source>
        <strain evidence="4 5">G-4-1-14</strain>
    </source>
</reference>
<dbReference type="RefSeq" id="WP_169144368.1">
    <property type="nucleotide sequence ID" value="NZ_JABBGA010000002.1"/>
</dbReference>
<evidence type="ECO:0000313" key="5">
    <source>
        <dbReference type="Proteomes" id="UP000580043"/>
    </source>
</evidence>
<feature type="signal peptide" evidence="2">
    <location>
        <begin position="1"/>
        <end position="32"/>
    </location>
</feature>
<sequence length="168" mass="18853">MEQTQTRGPLRALLAALLVTGAGLGFSGPALAVYKCVGADGKVTYTDTPCVGASQVSRVETPPPLTPREQAAAEDRSERLIHQARVLEYRQTLEAADRQRRYEAERQAERQAELNAQRQAELELERDRLVIVRPVPIVPRRPPVAVQPRPPRPEVPERQVQMRGYPFR</sequence>
<feature type="region of interest" description="Disordered" evidence="1">
    <location>
        <begin position="140"/>
        <end position="168"/>
    </location>
</feature>
<feature type="chain" id="PRO_5032322251" evidence="2">
    <location>
        <begin position="33"/>
        <end position="168"/>
    </location>
</feature>
<evidence type="ECO:0000256" key="2">
    <source>
        <dbReference type="SAM" id="SignalP"/>
    </source>
</evidence>
<name>A0A848FXW1_9RHOO</name>
<evidence type="ECO:0000313" key="4">
    <source>
        <dbReference type="EMBL" id="NML24718.1"/>
    </source>
</evidence>
<dbReference type="Pfam" id="PF13511">
    <property type="entry name" value="DUF4124"/>
    <property type="match status" value="1"/>
</dbReference>
<gene>
    <name evidence="4" type="ORF">HHL15_03105</name>
</gene>
<keyword evidence="5" id="KW-1185">Reference proteome</keyword>
<evidence type="ECO:0000256" key="1">
    <source>
        <dbReference type="SAM" id="MobiDB-lite"/>
    </source>
</evidence>
<evidence type="ECO:0000259" key="3">
    <source>
        <dbReference type="Pfam" id="PF13511"/>
    </source>
</evidence>